<dbReference type="NCBIfam" id="TIGR00632">
    <property type="entry name" value="vsr"/>
    <property type="match status" value="1"/>
</dbReference>
<organism evidence="7 8">
    <name type="scientific">Kitasatospora viridis</name>
    <dbReference type="NCBI Taxonomy" id="281105"/>
    <lineage>
        <taxon>Bacteria</taxon>
        <taxon>Bacillati</taxon>
        <taxon>Actinomycetota</taxon>
        <taxon>Actinomycetes</taxon>
        <taxon>Kitasatosporales</taxon>
        <taxon>Streptomycetaceae</taxon>
        <taxon>Kitasatospora</taxon>
    </lineage>
</organism>
<keyword evidence="8" id="KW-1185">Reference proteome</keyword>
<dbReference type="GO" id="GO:0016787">
    <property type="term" value="F:hydrolase activity"/>
    <property type="evidence" value="ECO:0007669"/>
    <property type="project" value="UniProtKB-KW"/>
</dbReference>
<dbReference type="GO" id="GO:0006298">
    <property type="term" value="P:mismatch repair"/>
    <property type="evidence" value="ECO:0007669"/>
    <property type="project" value="InterPro"/>
</dbReference>
<evidence type="ECO:0000313" key="7">
    <source>
        <dbReference type="EMBL" id="TWF97131.1"/>
    </source>
</evidence>
<dbReference type="EMBL" id="VIWT01000001">
    <property type="protein sequence ID" value="TWF97131.1"/>
    <property type="molecule type" value="Genomic_DNA"/>
</dbReference>
<sequence length="131" mass="15075">MRANKGKNTKPEMRLRSLLHREGLRYKVSARPVSTIRRTADVVFPKVKVAVFVDGCYWHGCPDHRSVPVTNREFWVTKLEGNMVRDKETVRLLEEAGWKVLRIWEHVPPEEAARLVIDQVTAAKRNSAASE</sequence>
<protein>
    <submittedName>
        <fullName evidence="7">T/G mismatch-specific endonuclease</fullName>
    </submittedName>
</protein>
<name>A0A561UCQ4_9ACTN</name>
<keyword evidence="4" id="KW-0378">Hydrolase</keyword>
<accession>A0A561UCQ4</accession>
<dbReference type="InterPro" id="IPR004603">
    <property type="entry name" value="DNA_mismatch_endonuc_vsr"/>
</dbReference>
<dbReference type="InterPro" id="IPR011335">
    <property type="entry name" value="Restrct_endonuc-II-like"/>
</dbReference>
<evidence type="ECO:0000256" key="3">
    <source>
        <dbReference type="ARBA" id="ARBA00022763"/>
    </source>
</evidence>
<dbReference type="Proteomes" id="UP000317940">
    <property type="component" value="Unassembled WGS sequence"/>
</dbReference>
<keyword evidence="1" id="KW-0540">Nuclease</keyword>
<evidence type="ECO:0000256" key="4">
    <source>
        <dbReference type="ARBA" id="ARBA00022801"/>
    </source>
</evidence>
<evidence type="ECO:0000313" key="8">
    <source>
        <dbReference type="Proteomes" id="UP000317940"/>
    </source>
</evidence>
<evidence type="ECO:0000256" key="6">
    <source>
        <dbReference type="ARBA" id="ARBA00029466"/>
    </source>
</evidence>
<gene>
    <name evidence="7" type="ORF">FHX73_11906</name>
</gene>
<evidence type="ECO:0000256" key="1">
    <source>
        <dbReference type="ARBA" id="ARBA00022722"/>
    </source>
</evidence>
<keyword evidence="2 7" id="KW-0255">Endonuclease</keyword>
<dbReference type="SUPFAM" id="SSF52980">
    <property type="entry name" value="Restriction endonuclease-like"/>
    <property type="match status" value="1"/>
</dbReference>
<dbReference type="Gene3D" id="3.40.960.10">
    <property type="entry name" value="VSR Endonuclease"/>
    <property type="match status" value="1"/>
</dbReference>
<keyword evidence="5" id="KW-0234">DNA repair</keyword>
<evidence type="ECO:0000256" key="5">
    <source>
        <dbReference type="ARBA" id="ARBA00023204"/>
    </source>
</evidence>
<dbReference type="GO" id="GO:0004519">
    <property type="term" value="F:endonuclease activity"/>
    <property type="evidence" value="ECO:0007669"/>
    <property type="project" value="UniProtKB-KW"/>
</dbReference>
<comment type="caution">
    <text evidence="7">The sequence shown here is derived from an EMBL/GenBank/DDBJ whole genome shotgun (WGS) entry which is preliminary data.</text>
</comment>
<dbReference type="Pfam" id="PF03852">
    <property type="entry name" value="Vsr"/>
    <property type="match status" value="1"/>
</dbReference>
<dbReference type="CDD" id="cd00221">
    <property type="entry name" value="Vsr"/>
    <property type="match status" value="1"/>
</dbReference>
<proteinExistence type="inferred from homology"/>
<keyword evidence="3" id="KW-0227">DNA damage</keyword>
<reference evidence="7 8" key="1">
    <citation type="submission" date="2019-06" db="EMBL/GenBank/DDBJ databases">
        <title>Sequencing the genomes of 1000 actinobacteria strains.</title>
        <authorList>
            <person name="Klenk H.-P."/>
        </authorList>
    </citation>
    <scope>NUCLEOTIDE SEQUENCE [LARGE SCALE GENOMIC DNA]</scope>
    <source>
        <strain evidence="7 8">DSM 44826</strain>
    </source>
</reference>
<evidence type="ECO:0000256" key="2">
    <source>
        <dbReference type="ARBA" id="ARBA00022759"/>
    </source>
</evidence>
<dbReference type="AlphaFoldDB" id="A0A561UCQ4"/>
<comment type="similarity">
    <text evidence="6">Belongs to the Vsr family.</text>
</comment>